<evidence type="ECO:0000313" key="1">
    <source>
        <dbReference type="EMBL" id="ARJ06782.1"/>
    </source>
</evidence>
<organism evidence="1 2">
    <name type="scientific">Cnuibacter physcomitrellae</name>
    <dbReference type="NCBI Taxonomy" id="1619308"/>
    <lineage>
        <taxon>Bacteria</taxon>
        <taxon>Bacillati</taxon>
        <taxon>Actinomycetota</taxon>
        <taxon>Actinomycetes</taxon>
        <taxon>Micrococcales</taxon>
        <taxon>Microbacteriaceae</taxon>
        <taxon>Cnuibacter</taxon>
    </lineage>
</organism>
<keyword evidence="2" id="KW-1185">Reference proteome</keyword>
<dbReference type="AlphaFoldDB" id="A0A1X9LQR4"/>
<dbReference type="Proteomes" id="UP000192775">
    <property type="component" value="Chromosome"/>
</dbReference>
<dbReference type="KEGG" id="cphy:B5808_17295"/>
<gene>
    <name evidence="1" type="ORF">B5808_17295</name>
</gene>
<protein>
    <submittedName>
        <fullName evidence="1">Uncharacterized protein</fullName>
    </submittedName>
</protein>
<evidence type="ECO:0000313" key="2">
    <source>
        <dbReference type="Proteomes" id="UP000192775"/>
    </source>
</evidence>
<reference evidence="1 2" key="1">
    <citation type="submission" date="2017-04" db="EMBL/GenBank/DDBJ databases">
        <authorList>
            <person name="Afonso C.L."/>
            <person name="Miller P.J."/>
            <person name="Scott M.A."/>
            <person name="Spackman E."/>
            <person name="Goraichik I."/>
            <person name="Dimitrov K.M."/>
            <person name="Suarez D.L."/>
            <person name="Swayne D.E."/>
        </authorList>
    </citation>
    <scope>NUCLEOTIDE SEQUENCE [LARGE SCALE GENOMIC DNA]</scope>
    <source>
        <strain evidence="2">XA(T)</strain>
    </source>
</reference>
<dbReference type="EMBL" id="CP020715">
    <property type="protein sequence ID" value="ARJ06782.1"/>
    <property type="molecule type" value="Genomic_DNA"/>
</dbReference>
<dbReference type="RefSeq" id="WP_085020920.1">
    <property type="nucleotide sequence ID" value="NZ_BMHD01000001.1"/>
</dbReference>
<accession>A0A1X9LQR4</accession>
<dbReference type="STRING" id="1619308.B5808_17295"/>
<name>A0A1X9LQR4_9MICO</name>
<proteinExistence type="predicted"/>
<sequence>MAILNFQLVVSGDLASAQDATRTALEAADFTITDKGDHWKAAHGSIAKTMFQGFITSKDSLREVLDVKFVDLGGTVQVDLHRPIFQAGGGDDDGLVQVRLYDAYKDAVGQVASELQQKGLLVSEKI</sequence>